<dbReference type="RefSeq" id="WP_154118623.1">
    <property type="nucleotide sequence ID" value="NZ_WJXB01000003.1"/>
</dbReference>
<accession>A0A7X2H525</accession>
<protein>
    <submittedName>
        <fullName evidence="2">Uncharacterized protein</fullName>
    </submittedName>
</protein>
<reference evidence="2 3" key="1">
    <citation type="submission" date="2019-11" db="EMBL/GenBank/DDBJ databases">
        <title>Paenibacillus monticola sp. nov., a novel PGPR strain isolated from mountain sample in China.</title>
        <authorList>
            <person name="Zhao Q."/>
            <person name="Li H.-P."/>
            <person name="Zhang J.-L."/>
        </authorList>
    </citation>
    <scope>NUCLEOTIDE SEQUENCE [LARGE SCALE GENOMIC DNA]</scope>
    <source>
        <strain evidence="2 3">LC-T2</strain>
    </source>
</reference>
<name>A0A7X2H525_9BACL</name>
<organism evidence="2 3">
    <name type="scientific">Paenibacillus monticola</name>
    <dbReference type="NCBI Taxonomy" id="2666075"/>
    <lineage>
        <taxon>Bacteria</taxon>
        <taxon>Bacillati</taxon>
        <taxon>Bacillota</taxon>
        <taxon>Bacilli</taxon>
        <taxon>Bacillales</taxon>
        <taxon>Paenibacillaceae</taxon>
        <taxon>Paenibacillus</taxon>
    </lineage>
</organism>
<dbReference type="EMBL" id="WJXB01000003">
    <property type="protein sequence ID" value="MRN53615.1"/>
    <property type="molecule type" value="Genomic_DNA"/>
</dbReference>
<sequence length="92" mass="10197">MSDTTSLFSGEGKGEAVPQNVFPESPNDFNPAGLVGKNYKNGDIIKWNDPETGQAVYEWNKDVKYGDHFHLTPDGKNRMEHPETGEYPLLAG</sequence>
<evidence type="ECO:0000313" key="2">
    <source>
        <dbReference type="EMBL" id="MRN53615.1"/>
    </source>
</evidence>
<proteinExistence type="predicted"/>
<comment type="caution">
    <text evidence="2">The sequence shown here is derived from an EMBL/GenBank/DDBJ whole genome shotgun (WGS) entry which is preliminary data.</text>
</comment>
<keyword evidence="3" id="KW-1185">Reference proteome</keyword>
<gene>
    <name evidence="2" type="ORF">GJB61_11465</name>
</gene>
<feature type="region of interest" description="Disordered" evidence="1">
    <location>
        <begin position="1"/>
        <end position="31"/>
    </location>
</feature>
<feature type="compositionally biased region" description="Basic and acidic residues" evidence="1">
    <location>
        <begin position="73"/>
        <end position="84"/>
    </location>
</feature>
<evidence type="ECO:0000256" key="1">
    <source>
        <dbReference type="SAM" id="MobiDB-lite"/>
    </source>
</evidence>
<evidence type="ECO:0000313" key="3">
    <source>
        <dbReference type="Proteomes" id="UP000463051"/>
    </source>
</evidence>
<feature type="region of interest" description="Disordered" evidence="1">
    <location>
        <begin position="73"/>
        <end position="92"/>
    </location>
</feature>
<dbReference type="Proteomes" id="UP000463051">
    <property type="component" value="Unassembled WGS sequence"/>
</dbReference>
<dbReference type="AlphaFoldDB" id="A0A7X2H525"/>